<gene>
    <name evidence="2" type="ORF">SMAR1039_LOCUS252</name>
</gene>
<evidence type="ECO:0000256" key="1">
    <source>
        <dbReference type="SAM" id="SignalP"/>
    </source>
</evidence>
<evidence type="ECO:0000313" key="2">
    <source>
        <dbReference type="EMBL" id="CAD9313020.1"/>
    </source>
</evidence>
<sequence length="436" mass="47564">MLFRPLLIAAATTAVSAFSPSPFRSITRQNQKQHHNYDGRRQPIIPLRLSDDNPAEWDEERRSNMFQALLRDLQIEGVPLLGCDANQVGTFNAALWTTMAELGDQDDEQKACLIMEAIPVSALLAFAEDFTVLKTQTRLMDYLPELKRFSVSVLGRGVGPALLIETQARSEEEVAAAAANRAAEGTFDQAKTTAALKSFIDRVVVNLEACPYTKSVDISAVGLENRGVTPGPVGYRFSPTTDACMTMSVFWNCICEMTGSPDENLSSIMLSLPGIGQGDNPEAHARFAAVVEIVGRYLCLYRGDASFGLVHFHPAYDRSSINPIDGASYGHLPPMSWLRAMLKMAGHEAEAESFTDDEVALSNYQRRAPHTSINILRMNQVNAAAGPKSIVDLDLGNGRIEKASGITLYSRNAIRMVKSGKEGLQSALDADMAMQS</sequence>
<dbReference type="EMBL" id="HBGM01000385">
    <property type="protein sequence ID" value="CAD9313020.1"/>
    <property type="molecule type" value="Transcribed_RNA"/>
</dbReference>
<proteinExistence type="predicted"/>
<accession>A0A7S1VVY1</accession>
<feature type="chain" id="PRO_5030657389" evidence="1">
    <location>
        <begin position="18"/>
        <end position="436"/>
    </location>
</feature>
<dbReference type="AlphaFoldDB" id="A0A7S1VVY1"/>
<reference evidence="2" key="1">
    <citation type="submission" date="2021-01" db="EMBL/GenBank/DDBJ databases">
        <authorList>
            <person name="Corre E."/>
            <person name="Pelletier E."/>
            <person name="Niang G."/>
            <person name="Scheremetjew M."/>
            <person name="Finn R."/>
            <person name="Kale V."/>
            <person name="Holt S."/>
            <person name="Cochrane G."/>
            <person name="Meng A."/>
            <person name="Brown T."/>
            <person name="Cohen L."/>
        </authorList>
    </citation>
    <scope>NUCLEOTIDE SEQUENCE</scope>
    <source>
        <strain evidence="2">FE7</strain>
    </source>
</reference>
<feature type="signal peptide" evidence="1">
    <location>
        <begin position="1"/>
        <end position="17"/>
    </location>
</feature>
<organism evidence="2">
    <name type="scientific">Skeletonema marinoi</name>
    <dbReference type="NCBI Taxonomy" id="267567"/>
    <lineage>
        <taxon>Eukaryota</taxon>
        <taxon>Sar</taxon>
        <taxon>Stramenopiles</taxon>
        <taxon>Ochrophyta</taxon>
        <taxon>Bacillariophyta</taxon>
        <taxon>Coscinodiscophyceae</taxon>
        <taxon>Thalassiosirophycidae</taxon>
        <taxon>Thalassiosirales</taxon>
        <taxon>Skeletonemataceae</taxon>
        <taxon>Skeletonema</taxon>
        <taxon>Skeletonema marinoi-dohrnii complex</taxon>
    </lineage>
</organism>
<name>A0A7S1VVY1_9STRA</name>
<keyword evidence="1" id="KW-0732">Signal</keyword>
<protein>
    <submittedName>
        <fullName evidence="2">Uncharacterized protein</fullName>
    </submittedName>
</protein>